<evidence type="ECO:0000313" key="3">
    <source>
        <dbReference type="EMBL" id="MFB3167373.1"/>
    </source>
</evidence>
<feature type="domain" description="DUF1835" evidence="1">
    <location>
        <begin position="4"/>
        <end position="113"/>
    </location>
</feature>
<protein>
    <submittedName>
        <fullName evidence="3">DUF3658 domain-containing protein</fullName>
    </submittedName>
</protein>
<evidence type="ECO:0000259" key="2">
    <source>
        <dbReference type="Pfam" id="PF12395"/>
    </source>
</evidence>
<feature type="domain" description="DUF3658" evidence="2">
    <location>
        <begin position="152"/>
        <end position="267"/>
    </location>
</feature>
<dbReference type="InterPro" id="IPR022123">
    <property type="entry name" value="DUF3658"/>
</dbReference>
<organism evidence="3 4">
    <name type="scientific">Neobacillus driksii</name>
    <dbReference type="NCBI Taxonomy" id="3035913"/>
    <lineage>
        <taxon>Bacteria</taxon>
        <taxon>Bacillati</taxon>
        <taxon>Bacillota</taxon>
        <taxon>Bacilli</taxon>
        <taxon>Bacillales</taxon>
        <taxon>Bacillaceae</taxon>
        <taxon>Neobacillus</taxon>
    </lineage>
</organism>
<dbReference type="Pfam" id="PF12395">
    <property type="entry name" value="DUF3658"/>
    <property type="match status" value="1"/>
</dbReference>
<dbReference type="RefSeq" id="WP_306074909.1">
    <property type="nucleotide sequence ID" value="NZ_JAROBZ020000001.1"/>
</dbReference>
<name>A0ABV4YS24_9BACI</name>
<comment type="caution">
    <text evidence="3">The sequence shown here is derived from an EMBL/GenBank/DDBJ whole genome shotgun (WGS) entry which is preliminary data.</text>
</comment>
<dbReference type="EMBL" id="JAROBZ020000001">
    <property type="protein sequence ID" value="MFB3167373.1"/>
    <property type="molecule type" value="Genomic_DNA"/>
</dbReference>
<keyword evidence="4" id="KW-1185">Reference proteome</keyword>
<dbReference type="Proteomes" id="UP001241748">
    <property type="component" value="Unassembled WGS sequence"/>
</dbReference>
<sequence length="274" mass="31642">MKTHIVFGESGGSSLKLALNDHQINENIVVVVDDLMWGPLGNILLETVQEERIKWWEQVLNEEVKSDSIAYLRNTYKRLSDWTNALTGNESFLFWVGESPTEYTGLMFLLANIPKSIPVSIIMVSPAYYKRYGRFKPLSAGEIIPEKMFHLIEDAKPLSSRVREGYVTNWTQLLEDNGSLRIRKYRQVKTVSEEYFDDKLLILAKKICQEKMYSKSDGFFPTARLVGEFIGRQKQQVMDISIEWRIRCLIQSGLLAYQGSLAQMRLYNIKPVID</sequence>
<gene>
    <name evidence="3" type="ORF">P5G62_009635</name>
</gene>
<dbReference type="Pfam" id="PF08874">
    <property type="entry name" value="DUF1835"/>
    <property type="match status" value="1"/>
</dbReference>
<evidence type="ECO:0000313" key="4">
    <source>
        <dbReference type="Proteomes" id="UP001241748"/>
    </source>
</evidence>
<dbReference type="InterPro" id="IPR014973">
    <property type="entry name" value="DUF1835"/>
</dbReference>
<reference evidence="3 4" key="1">
    <citation type="submission" date="2024-05" db="EMBL/GenBank/DDBJ databases">
        <authorList>
            <person name="Venkateswaran K."/>
        </authorList>
    </citation>
    <scope>NUCLEOTIDE SEQUENCE [LARGE SCALE GENOMIC DNA]</scope>
    <source>
        <strain evidence="3 4">179-C4-2-HS</strain>
    </source>
</reference>
<evidence type="ECO:0000259" key="1">
    <source>
        <dbReference type="Pfam" id="PF08874"/>
    </source>
</evidence>
<proteinExistence type="predicted"/>
<accession>A0ABV4YS24</accession>